<dbReference type="SUPFAM" id="SSF47384">
    <property type="entry name" value="Homodimeric domain of signal transducing histidine kinase"/>
    <property type="match status" value="1"/>
</dbReference>
<dbReference type="InterPro" id="IPR036890">
    <property type="entry name" value="HATPase_C_sf"/>
</dbReference>
<dbReference type="EMBL" id="JBHSDU010000015">
    <property type="protein sequence ID" value="MFC4313799.1"/>
    <property type="molecule type" value="Genomic_DNA"/>
</dbReference>
<dbReference type="Pfam" id="PF00672">
    <property type="entry name" value="HAMP"/>
    <property type="match status" value="1"/>
</dbReference>
<proteinExistence type="predicted"/>
<dbReference type="InterPro" id="IPR050428">
    <property type="entry name" value="TCS_sensor_his_kinase"/>
</dbReference>
<dbReference type="CDD" id="cd00075">
    <property type="entry name" value="HATPase"/>
    <property type="match status" value="1"/>
</dbReference>
<feature type="transmembrane region" description="Helical" evidence="11">
    <location>
        <begin position="195"/>
        <end position="224"/>
    </location>
</feature>
<keyword evidence="7 14" id="KW-0418">Kinase</keyword>
<dbReference type="EC" id="2.7.13.3" evidence="3"/>
<evidence type="ECO:0000256" key="5">
    <source>
        <dbReference type="ARBA" id="ARBA00022679"/>
    </source>
</evidence>
<evidence type="ECO:0000256" key="11">
    <source>
        <dbReference type="SAM" id="Phobius"/>
    </source>
</evidence>
<evidence type="ECO:0000256" key="1">
    <source>
        <dbReference type="ARBA" id="ARBA00000085"/>
    </source>
</evidence>
<evidence type="ECO:0000256" key="2">
    <source>
        <dbReference type="ARBA" id="ARBA00004141"/>
    </source>
</evidence>
<keyword evidence="15" id="KW-1185">Reference proteome</keyword>
<dbReference type="InterPro" id="IPR003660">
    <property type="entry name" value="HAMP_dom"/>
</dbReference>
<dbReference type="InterPro" id="IPR004358">
    <property type="entry name" value="Sig_transdc_His_kin-like_C"/>
</dbReference>
<dbReference type="Proteomes" id="UP001595904">
    <property type="component" value="Unassembled WGS sequence"/>
</dbReference>
<evidence type="ECO:0000256" key="9">
    <source>
        <dbReference type="ARBA" id="ARBA00023012"/>
    </source>
</evidence>
<dbReference type="InterPro" id="IPR005467">
    <property type="entry name" value="His_kinase_dom"/>
</dbReference>
<gene>
    <name evidence="14" type="ORF">ACFPN2_32295</name>
</gene>
<evidence type="ECO:0000256" key="4">
    <source>
        <dbReference type="ARBA" id="ARBA00022553"/>
    </source>
</evidence>
<dbReference type="CDD" id="cd06225">
    <property type="entry name" value="HAMP"/>
    <property type="match status" value="1"/>
</dbReference>
<dbReference type="RefSeq" id="WP_380604441.1">
    <property type="nucleotide sequence ID" value="NZ_JBHSDU010000015.1"/>
</dbReference>
<dbReference type="GO" id="GO:0016301">
    <property type="term" value="F:kinase activity"/>
    <property type="evidence" value="ECO:0007669"/>
    <property type="project" value="UniProtKB-KW"/>
</dbReference>
<keyword evidence="8 11" id="KW-1133">Transmembrane helix</keyword>
<comment type="caution">
    <text evidence="14">The sequence shown here is derived from an EMBL/GenBank/DDBJ whole genome shotgun (WGS) entry which is preliminary data.</text>
</comment>
<dbReference type="InterPro" id="IPR003594">
    <property type="entry name" value="HATPase_dom"/>
</dbReference>
<dbReference type="PROSITE" id="PS50109">
    <property type="entry name" value="HIS_KIN"/>
    <property type="match status" value="1"/>
</dbReference>
<evidence type="ECO:0000256" key="3">
    <source>
        <dbReference type="ARBA" id="ARBA00012438"/>
    </source>
</evidence>
<evidence type="ECO:0000256" key="8">
    <source>
        <dbReference type="ARBA" id="ARBA00022989"/>
    </source>
</evidence>
<feature type="domain" description="Histidine kinase" evidence="12">
    <location>
        <begin position="284"/>
        <end position="494"/>
    </location>
</feature>
<accession>A0ABV8T504</accession>
<evidence type="ECO:0000259" key="12">
    <source>
        <dbReference type="PROSITE" id="PS50109"/>
    </source>
</evidence>
<dbReference type="SMART" id="SM00304">
    <property type="entry name" value="HAMP"/>
    <property type="match status" value="1"/>
</dbReference>
<evidence type="ECO:0000256" key="10">
    <source>
        <dbReference type="ARBA" id="ARBA00023136"/>
    </source>
</evidence>
<name>A0ABV8T504_9GAMM</name>
<dbReference type="Gene3D" id="6.10.340.10">
    <property type="match status" value="1"/>
</dbReference>
<evidence type="ECO:0000256" key="6">
    <source>
        <dbReference type="ARBA" id="ARBA00022692"/>
    </source>
</evidence>
<feature type="transmembrane region" description="Helical" evidence="11">
    <location>
        <begin position="12"/>
        <end position="31"/>
    </location>
</feature>
<keyword evidence="9" id="KW-0902">Two-component regulatory system</keyword>
<evidence type="ECO:0000313" key="14">
    <source>
        <dbReference type="EMBL" id="MFC4313799.1"/>
    </source>
</evidence>
<reference evidence="15" key="1">
    <citation type="journal article" date="2019" name="Int. J. Syst. Evol. Microbiol.">
        <title>The Global Catalogue of Microorganisms (GCM) 10K type strain sequencing project: providing services to taxonomists for standard genome sequencing and annotation.</title>
        <authorList>
            <consortium name="The Broad Institute Genomics Platform"/>
            <consortium name="The Broad Institute Genome Sequencing Center for Infectious Disease"/>
            <person name="Wu L."/>
            <person name="Ma J."/>
        </authorList>
    </citation>
    <scope>NUCLEOTIDE SEQUENCE [LARGE SCALE GENOMIC DNA]</scope>
    <source>
        <strain evidence="15">CGMCC 1.10759</strain>
    </source>
</reference>
<dbReference type="PROSITE" id="PS50885">
    <property type="entry name" value="HAMP"/>
    <property type="match status" value="1"/>
</dbReference>
<dbReference type="SUPFAM" id="SSF158472">
    <property type="entry name" value="HAMP domain-like"/>
    <property type="match status" value="1"/>
</dbReference>
<dbReference type="InterPro" id="IPR003661">
    <property type="entry name" value="HisK_dim/P_dom"/>
</dbReference>
<dbReference type="Pfam" id="PF02518">
    <property type="entry name" value="HATPase_c"/>
    <property type="match status" value="1"/>
</dbReference>
<dbReference type="PANTHER" id="PTHR45436:SF15">
    <property type="entry name" value="SENSOR HISTIDINE KINASE CUSS"/>
    <property type="match status" value="1"/>
</dbReference>
<sequence>MRLRLPLYGKFLIWLVANILLVIGAVFLGFADRHTFGWNIMLTHGTRERLQGLAGNLAGDVGPLIARELKIDLQRYDAERGLRFGIYLGDGRRVAGAEHPLPTEVSDELRRTDVLMLAAIPGPLRNNLDALANGALTPLVLPAWPPLDAGELRRQQFVLHAAERWWVGIRAPMPNQEGALVPVTILLDTTSLPRLALFLGVTPWLTIAAVLVLASILFWLPLLWSLSHAMTKILRAVERIADGHFEARSGIARGDELGRVAQAVDTVGGRLENFVNSQRHFLADIAHEVRSPLGRMQLGLGILEQHLPPSAAQTFSEVYEEAQVMTELINELLAFSRAGVGDSRLPALSMSLKGLVLEAVQREDARERVLVTVPESLQVRVNTSLLVRAVGNLIRNALRYAGTDAGPIEVIAHPVDMMIALRVMDRGPGVPELALLKLGDPFYRPEVARSRSSGGIGLGLATVRNCVSACRGKVIFRNREGGGFEAEIQLPMPEA</sequence>
<keyword evidence="10 11" id="KW-0472">Membrane</keyword>
<keyword evidence="5" id="KW-0808">Transferase</keyword>
<feature type="domain" description="HAMP" evidence="13">
    <location>
        <begin position="224"/>
        <end position="276"/>
    </location>
</feature>
<evidence type="ECO:0000256" key="7">
    <source>
        <dbReference type="ARBA" id="ARBA00022777"/>
    </source>
</evidence>
<protein>
    <recommendedName>
        <fullName evidence="3">histidine kinase</fullName>
        <ecNumber evidence="3">2.7.13.3</ecNumber>
    </recommendedName>
</protein>
<comment type="catalytic activity">
    <reaction evidence="1">
        <text>ATP + protein L-histidine = ADP + protein N-phospho-L-histidine.</text>
        <dbReference type="EC" id="2.7.13.3"/>
    </reaction>
</comment>
<dbReference type="PANTHER" id="PTHR45436">
    <property type="entry name" value="SENSOR HISTIDINE KINASE YKOH"/>
    <property type="match status" value="1"/>
</dbReference>
<dbReference type="SMART" id="SM00387">
    <property type="entry name" value="HATPase_c"/>
    <property type="match status" value="1"/>
</dbReference>
<dbReference type="Gene3D" id="3.30.565.10">
    <property type="entry name" value="Histidine kinase-like ATPase, C-terminal domain"/>
    <property type="match status" value="1"/>
</dbReference>
<evidence type="ECO:0000259" key="13">
    <source>
        <dbReference type="PROSITE" id="PS50885"/>
    </source>
</evidence>
<dbReference type="InterPro" id="IPR036097">
    <property type="entry name" value="HisK_dim/P_sf"/>
</dbReference>
<dbReference type="CDD" id="cd00082">
    <property type="entry name" value="HisKA"/>
    <property type="match status" value="1"/>
</dbReference>
<dbReference type="Gene3D" id="1.10.287.130">
    <property type="match status" value="1"/>
</dbReference>
<organism evidence="14 15">
    <name type="scientific">Steroidobacter flavus</name>
    <dbReference type="NCBI Taxonomy" id="1842136"/>
    <lineage>
        <taxon>Bacteria</taxon>
        <taxon>Pseudomonadati</taxon>
        <taxon>Pseudomonadota</taxon>
        <taxon>Gammaproteobacteria</taxon>
        <taxon>Steroidobacterales</taxon>
        <taxon>Steroidobacteraceae</taxon>
        <taxon>Steroidobacter</taxon>
    </lineage>
</organism>
<dbReference type="PRINTS" id="PR00344">
    <property type="entry name" value="BCTRLSENSOR"/>
</dbReference>
<keyword evidence="4" id="KW-0597">Phosphoprotein</keyword>
<comment type="subcellular location">
    <subcellularLocation>
        <location evidence="2">Membrane</location>
        <topology evidence="2">Multi-pass membrane protein</topology>
    </subcellularLocation>
</comment>
<dbReference type="SMART" id="SM00388">
    <property type="entry name" value="HisKA"/>
    <property type="match status" value="1"/>
</dbReference>
<evidence type="ECO:0000313" key="15">
    <source>
        <dbReference type="Proteomes" id="UP001595904"/>
    </source>
</evidence>
<dbReference type="SUPFAM" id="SSF55874">
    <property type="entry name" value="ATPase domain of HSP90 chaperone/DNA topoisomerase II/histidine kinase"/>
    <property type="match status" value="1"/>
</dbReference>
<keyword evidence="6 11" id="KW-0812">Transmembrane</keyword>
<dbReference type="Pfam" id="PF00512">
    <property type="entry name" value="HisKA"/>
    <property type="match status" value="1"/>
</dbReference>